<reference evidence="2 3" key="1">
    <citation type="journal article" date="2015" name="Genome Biol. Evol.">
        <title>Comparative Genomics of a Bacterivorous Green Alga Reveals Evolutionary Causalities and Consequences of Phago-Mixotrophic Mode of Nutrition.</title>
        <authorList>
            <person name="Burns J.A."/>
            <person name="Paasch A."/>
            <person name="Narechania A."/>
            <person name="Kim E."/>
        </authorList>
    </citation>
    <scope>NUCLEOTIDE SEQUENCE [LARGE SCALE GENOMIC DNA]</scope>
    <source>
        <strain evidence="2 3">PLY_AMNH</strain>
    </source>
</reference>
<dbReference type="EMBL" id="LGRX02008780">
    <property type="protein sequence ID" value="KAK3272810.1"/>
    <property type="molecule type" value="Genomic_DNA"/>
</dbReference>
<accession>A0AAE0L5V4</accession>
<keyword evidence="3" id="KW-1185">Reference proteome</keyword>
<protein>
    <submittedName>
        <fullName evidence="2">Uncharacterized protein</fullName>
    </submittedName>
</protein>
<name>A0AAE0L5V4_9CHLO</name>
<sequence length="216" mass="22542">MSQAPGEPERIHVLAVPVGRAEAVEAKDELTAARNARGPPGHGEAGACTAGVASAIVCTGQRILFCSRHSLPQSALEAAKEHEEPTRHGQFDAATARPVAGARIGMTMAFPAFPPAAGRRSKEHSGGEGAGLWPSEDSKGPFGWSFVGATSYSVPLCCQSACGGDSSWGIPAWRWNEMDAEDENTEVGAGQTGVDGQNEISVDAATFLSNYFAYHT</sequence>
<dbReference type="Proteomes" id="UP001190700">
    <property type="component" value="Unassembled WGS sequence"/>
</dbReference>
<gene>
    <name evidence="2" type="ORF">CYMTET_18914</name>
</gene>
<comment type="caution">
    <text evidence="2">The sequence shown here is derived from an EMBL/GenBank/DDBJ whole genome shotgun (WGS) entry which is preliminary data.</text>
</comment>
<organism evidence="2 3">
    <name type="scientific">Cymbomonas tetramitiformis</name>
    <dbReference type="NCBI Taxonomy" id="36881"/>
    <lineage>
        <taxon>Eukaryota</taxon>
        <taxon>Viridiplantae</taxon>
        <taxon>Chlorophyta</taxon>
        <taxon>Pyramimonadophyceae</taxon>
        <taxon>Pyramimonadales</taxon>
        <taxon>Pyramimonadaceae</taxon>
        <taxon>Cymbomonas</taxon>
    </lineage>
</organism>
<proteinExistence type="predicted"/>
<feature type="region of interest" description="Disordered" evidence="1">
    <location>
        <begin position="114"/>
        <end position="134"/>
    </location>
</feature>
<dbReference type="AlphaFoldDB" id="A0AAE0L5V4"/>
<evidence type="ECO:0000313" key="2">
    <source>
        <dbReference type="EMBL" id="KAK3272810.1"/>
    </source>
</evidence>
<evidence type="ECO:0000256" key="1">
    <source>
        <dbReference type="SAM" id="MobiDB-lite"/>
    </source>
</evidence>
<evidence type="ECO:0000313" key="3">
    <source>
        <dbReference type="Proteomes" id="UP001190700"/>
    </source>
</evidence>